<gene>
    <name evidence="2" type="ORF">MA16_Dca010970</name>
</gene>
<evidence type="ECO:0000313" key="3">
    <source>
        <dbReference type="Proteomes" id="UP000233837"/>
    </source>
</evidence>
<proteinExistence type="predicted"/>
<organism evidence="2 3">
    <name type="scientific">Dendrobium catenatum</name>
    <dbReference type="NCBI Taxonomy" id="906689"/>
    <lineage>
        <taxon>Eukaryota</taxon>
        <taxon>Viridiplantae</taxon>
        <taxon>Streptophyta</taxon>
        <taxon>Embryophyta</taxon>
        <taxon>Tracheophyta</taxon>
        <taxon>Spermatophyta</taxon>
        <taxon>Magnoliopsida</taxon>
        <taxon>Liliopsida</taxon>
        <taxon>Asparagales</taxon>
        <taxon>Orchidaceae</taxon>
        <taxon>Epidendroideae</taxon>
        <taxon>Malaxideae</taxon>
        <taxon>Dendrobiinae</taxon>
        <taxon>Dendrobium</taxon>
    </lineage>
</organism>
<name>A0A2I0WVQ9_9ASPA</name>
<evidence type="ECO:0000256" key="1">
    <source>
        <dbReference type="SAM" id="MobiDB-lite"/>
    </source>
</evidence>
<dbReference type="Proteomes" id="UP000233837">
    <property type="component" value="Unassembled WGS sequence"/>
</dbReference>
<protein>
    <submittedName>
        <fullName evidence="2">Uncharacterized protein</fullName>
    </submittedName>
</protein>
<feature type="compositionally biased region" description="Basic and acidic residues" evidence="1">
    <location>
        <begin position="119"/>
        <end position="131"/>
    </location>
</feature>
<sequence>MRVSEKEESMSPDWLASTNWLVADGSLEGSISFETSSAESTGGIPIGVLLERPADSPPCEITNMMKKMLKDKQKPATSEAKETIGGLGRGGNPNSFWGRENPEVEILEGDDGMSPLESLSREEMSVGYDRRGADFVGRKEDFYH</sequence>
<reference evidence="2 3" key="1">
    <citation type="journal article" date="2016" name="Sci. Rep.">
        <title>The Dendrobium catenatum Lindl. genome sequence provides insights into polysaccharide synthase, floral development and adaptive evolution.</title>
        <authorList>
            <person name="Zhang G.Q."/>
            <person name="Xu Q."/>
            <person name="Bian C."/>
            <person name="Tsai W.C."/>
            <person name="Yeh C.M."/>
            <person name="Liu K.W."/>
            <person name="Yoshida K."/>
            <person name="Zhang L.S."/>
            <person name="Chang S.B."/>
            <person name="Chen F."/>
            <person name="Shi Y."/>
            <person name="Su Y.Y."/>
            <person name="Zhang Y.Q."/>
            <person name="Chen L.J."/>
            <person name="Yin Y."/>
            <person name="Lin M."/>
            <person name="Huang H."/>
            <person name="Deng H."/>
            <person name="Wang Z.W."/>
            <person name="Zhu S.L."/>
            <person name="Zhao X."/>
            <person name="Deng C."/>
            <person name="Niu S.C."/>
            <person name="Huang J."/>
            <person name="Wang M."/>
            <person name="Liu G.H."/>
            <person name="Yang H.J."/>
            <person name="Xiao X.J."/>
            <person name="Hsiao Y.Y."/>
            <person name="Wu W.L."/>
            <person name="Chen Y.Y."/>
            <person name="Mitsuda N."/>
            <person name="Ohme-Takagi M."/>
            <person name="Luo Y.B."/>
            <person name="Van de Peer Y."/>
            <person name="Liu Z.J."/>
        </authorList>
    </citation>
    <scope>NUCLEOTIDE SEQUENCE [LARGE SCALE GENOMIC DNA]</scope>
    <source>
        <tissue evidence="2">The whole plant</tissue>
    </source>
</reference>
<keyword evidence="3" id="KW-1185">Reference proteome</keyword>
<dbReference type="PANTHER" id="PTHR37261">
    <property type="entry name" value="40S RIBOSOMAL PROTEIN S27"/>
    <property type="match status" value="1"/>
</dbReference>
<reference evidence="2 3" key="2">
    <citation type="journal article" date="2017" name="Nature">
        <title>The Apostasia genome and the evolution of orchids.</title>
        <authorList>
            <person name="Zhang G.Q."/>
            <person name="Liu K.W."/>
            <person name="Li Z."/>
            <person name="Lohaus R."/>
            <person name="Hsiao Y.Y."/>
            <person name="Niu S.C."/>
            <person name="Wang J.Y."/>
            <person name="Lin Y.C."/>
            <person name="Xu Q."/>
            <person name="Chen L.J."/>
            <person name="Yoshida K."/>
            <person name="Fujiwara S."/>
            <person name="Wang Z.W."/>
            <person name="Zhang Y.Q."/>
            <person name="Mitsuda N."/>
            <person name="Wang M."/>
            <person name="Liu G.H."/>
            <person name="Pecoraro L."/>
            <person name="Huang H.X."/>
            <person name="Xiao X.J."/>
            <person name="Lin M."/>
            <person name="Wu X.Y."/>
            <person name="Wu W.L."/>
            <person name="Chen Y.Y."/>
            <person name="Chang S.B."/>
            <person name="Sakamoto S."/>
            <person name="Ohme-Takagi M."/>
            <person name="Yagi M."/>
            <person name="Zeng S.J."/>
            <person name="Shen C.Y."/>
            <person name="Yeh C.M."/>
            <person name="Luo Y.B."/>
            <person name="Tsai W.C."/>
            <person name="Van de Peer Y."/>
            <person name="Liu Z.J."/>
        </authorList>
    </citation>
    <scope>NUCLEOTIDE SEQUENCE [LARGE SCALE GENOMIC DNA]</scope>
    <source>
        <tissue evidence="2">The whole plant</tissue>
    </source>
</reference>
<dbReference type="PANTHER" id="PTHR37261:SF1">
    <property type="entry name" value="40S RIBOSOMAL PROTEIN S27"/>
    <property type="match status" value="1"/>
</dbReference>
<evidence type="ECO:0000313" key="2">
    <source>
        <dbReference type="EMBL" id="PKU79742.1"/>
    </source>
</evidence>
<feature type="region of interest" description="Disordered" evidence="1">
    <location>
        <begin position="69"/>
        <end position="131"/>
    </location>
</feature>
<dbReference type="AlphaFoldDB" id="A0A2I0WVQ9"/>
<accession>A0A2I0WVQ9</accession>
<dbReference type="EMBL" id="KZ502422">
    <property type="protein sequence ID" value="PKU79742.1"/>
    <property type="molecule type" value="Genomic_DNA"/>
</dbReference>
<feature type="compositionally biased region" description="Basic and acidic residues" evidence="1">
    <location>
        <begin position="69"/>
        <end position="82"/>
    </location>
</feature>